<comment type="subcellular location">
    <subcellularLocation>
        <location evidence="1">Cytoplasm</location>
    </subcellularLocation>
</comment>
<evidence type="ECO:0000256" key="8">
    <source>
        <dbReference type="ARBA" id="ARBA00022842"/>
    </source>
</evidence>
<dbReference type="GO" id="GO:0006432">
    <property type="term" value="P:phenylalanyl-tRNA aminoacylation"/>
    <property type="evidence" value="ECO:0007669"/>
    <property type="project" value="InterPro"/>
</dbReference>
<evidence type="ECO:0000256" key="10">
    <source>
        <dbReference type="ARBA" id="ARBA00023146"/>
    </source>
</evidence>
<keyword evidence="4 13" id="KW-0436">Ligase</keyword>
<keyword evidence="9" id="KW-0648">Protein biosynthesis</keyword>
<evidence type="ECO:0000256" key="11">
    <source>
        <dbReference type="ARBA" id="ARBA00049255"/>
    </source>
</evidence>
<keyword evidence="5" id="KW-0479">Metal-binding</keyword>
<evidence type="ECO:0000256" key="7">
    <source>
        <dbReference type="ARBA" id="ARBA00022840"/>
    </source>
</evidence>
<evidence type="ECO:0000256" key="2">
    <source>
        <dbReference type="ARBA" id="ARBA00012814"/>
    </source>
</evidence>
<dbReference type="EC" id="6.1.1.20" evidence="2"/>
<dbReference type="GO" id="GO:0000049">
    <property type="term" value="F:tRNA binding"/>
    <property type="evidence" value="ECO:0007669"/>
    <property type="project" value="InterPro"/>
</dbReference>
<dbReference type="Gene3D" id="3.30.930.10">
    <property type="entry name" value="Bira Bifunctional Protein, Domain 2"/>
    <property type="match status" value="1"/>
</dbReference>
<evidence type="ECO:0000313" key="13">
    <source>
        <dbReference type="EMBL" id="PIT96667.1"/>
    </source>
</evidence>
<dbReference type="NCBIfam" id="TIGR00468">
    <property type="entry name" value="pheS"/>
    <property type="match status" value="1"/>
</dbReference>
<keyword evidence="6" id="KW-0547">Nucleotide-binding</keyword>
<dbReference type="SUPFAM" id="SSF55681">
    <property type="entry name" value="Class II aaRS and biotin synthetases"/>
    <property type="match status" value="1"/>
</dbReference>
<comment type="catalytic activity">
    <reaction evidence="11">
        <text>tRNA(Phe) + L-phenylalanine + ATP = L-phenylalanyl-tRNA(Phe) + AMP + diphosphate + H(+)</text>
        <dbReference type="Rhea" id="RHEA:19413"/>
        <dbReference type="Rhea" id="RHEA-COMP:9668"/>
        <dbReference type="Rhea" id="RHEA-COMP:9699"/>
        <dbReference type="ChEBI" id="CHEBI:15378"/>
        <dbReference type="ChEBI" id="CHEBI:30616"/>
        <dbReference type="ChEBI" id="CHEBI:33019"/>
        <dbReference type="ChEBI" id="CHEBI:58095"/>
        <dbReference type="ChEBI" id="CHEBI:78442"/>
        <dbReference type="ChEBI" id="CHEBI:78531"/>
        <dbReference type="ChEBI" id="CHEBI:456215"/>
        <dbReference type="EC" id="6.1.1.20"/>
    </reaction>
</comment>
<dbReference type="InterPro" id="IPR002319">
    <property type="entry name" value="Phenylalanyl-tRNA_Synthase"/>
</dbReference>
<evidence type="ECO:0000256" key="5">
    <source>
        <dbReference type="ARBA" id="ARBA00022723"/>
    </source>
</evidence>
<dbReference type="AlphaFoldDB" id="A0A2M6WV53"/>
<evidence type="ECO:0000256" key="6">
    <source>
        <dbReference type="ARBA" id="ARBA00022741"/>
    </source>
</evidence>
<dbReference type="GO" id="GO:0046872">
    <property type="term" value="F:metal ion binding"/>
    <property type="evidence" value="ECO:0007669"/>
    <property type="project" value="UniProtKB-KW"/>
</dbReference>
<comment type="caution">
    <text evidence="13">The sequence shown here is derived from an EMBL/GenBank/DDBJ whole genome shotgun (WGS) entry which is preliminary data.</text>
</comment>
<keyword evidence="7" id="KW-0067">ATP-binding</keyword>
<dbReference type="Pfam" id="PF01409">
    <property type="entry name" value="tRNA-synt_2d"/>
    <property type="match status" value="1"/>
</dbReference>
<evidence type="ECO:0000259" key="12">
    <source>
        <dbReference type="PROSITE" id="PS50862"/>
    </source>
</evidence>
<dbReference type="InterPro" id="IPR004529">
    <property type="entry name" value="Phe-tRNA-synth_IIc_asu"/>
</dbReference>
<dbReference type="GO" id="GO:0005524">
    <property type="term" value="F:ATP binding"/>
    <property type="evidence" value="ECO:0007669"/>
    <property type="project" value="UniProtKB-KW"/>
</dbReference>
<dbReference type="InterPro" id="IPR006195">
    <property type="entry name" value="aa-tRNA-synth_II"/>
</dbReference>
<dbReference type="InterPro" id="IPR045864">
    <property type="entry name" value="aa-tRNA-synth_II/BPL/LPL"/>
</dbReference>
<dbReference type="PANTHER" id="PTHR11538">
    <property type="entry name" value="PHENYLALANYL-TRNA SYNTHETASE"/>
    <property type="match status" value="1"/>
</dbReference>
<dbReference type="EMBL" id="PFAA01000034">
    <property type="protein sequence ID" value="PIT96667.1"/>
    <property type="molecule type" value="Genomic_DNA"/>
</dbReference>
<keyword evidence="10" id="KW-0030">Aminoacyl-tRNA synthetase</keyword>
<evidence type="ECO:0000256" key="9">
    <source>
        <dbReference type="ARBA" id="ARBA00022917"/>
    </source>
</evidence>
<feature type="domain" description="Aminoacyl-transfer RNA synthetases class-II family profile" evidence="12">
    <location>
        <begin position="13"/>
        <end position="222"/>
    </location>
</feature>
<organism evidence="13 14">
    <name type="scientific">Candidatus Campbellbacteria bacterium CG10_big_fil_rev_8_21_14_0_10_35_52</name>
    <dbReference type="NCBI Taxonomy" id="1974527"/>
    <lineage>
        <taxon>Bacteria</taxon>
        <taxon>Candidatus Campbelliibacteriota</taxon>
    </lineage>
</organism>
<name>A0A2M6WV53_9BACT</name>
<accession>A0A2M6WV53</accession>
<evidence type="ECO:0000256" key="3">
    <source>
        <dbReference type="ARBA" id="ARBA00022490"/>
    </source>
</evidence>
<dbReference type="GO" id="GO:0005737">
    <property type="term" value="C:cytoplasm"/>
    <property type="evidence" value="ECO:0007669"/>
    <property type="project" value="UniProtKB-SubCell"/>
</dbReference>
<keyword evidence="3" id="KW-0963">Cytoplasm</keyword>
<dbReference type="CDD" id="cd00496">
    <property type="entry name" value="PheRS_alpha_core"/>
    <property type="match status" value="1"/>
</dbReference>
<evidence type="ECO:0000313" key="14">
    <source>
        <dbReference type="Proteomes" id="UP000230481"/>
    </source>
</evidence>
<dbReference type="GO" id="GO:0004826">
    <property type="term" value="F:phenylalanine-tRNA ligase activity"/>
    <property type="evidence" value="ECO:0007669"/>
    <property type="project" value="UniProtKB-EC"/>
</dbReference>
<keyword evidence="8" id="KW-0460">Magnesium</keyword>
<reference evidence="14" key="1">
    <citation type="submission" date="2017-09" db="EMBL/GenBank/DDBJ databases">
        <title>Depth-based differentiation of microbial function through sediment-hosted aquifers and enrichment of novel symbionts in the deep terrestrial subsurface.</title>
        <authorList>
            <person name="Probst A.J."/>
            <person name="Ladd B."/>
            <person name="Jarett J.K."/>
            <person name="Geller-Mcgrath D.E."/>
            <person name="Sieber C.M.K."/>
            <person name="Emerson J.B."/>
            <person name="Anantharaman K."/>
            <person name="Thomas B.C."/>
            <person name="Malmstrom R."/>
            <person name="Stieglmeier M."/>
            <person name="Klingl A."/>
            <person name="Woyke T."/>
            <person name="Ryan C.M."/>
            <person name="Banfield J.F."/>
        </authorList>
    </citation>
    <scope>NUCLEOTIDE SEQUENCE [LARGE SCALE GENOMIC DNA]</scope>
</reference>
<proteinExistence type="predicted"/>
<evidence type="ECO:0000256" key="4">
    <source>
        <dbReference type="ARBA" id="ARBA00022598"/>
    </source>
</evidence>
<dbReference type="PANTHER" id="PTHR11538:SF41">
    <property type="entry name" value="PHENYLALANINE--TRNA LIGASE, MITOCHONDRIAL"/>
    <property type="match status" value="1"/>
</dbReference>
<gene>
    <name evidence="13" type="ORF">COT82_01890</name>
</gene>
<dbReference type="PROSITE" id="PS50862">
    <property type="entry name" value="AA_TRNA_LIGASE_II"/>
    <property type="match status" value="1"/>
</dbReference>
<evidence type="ECO:0000256" key="1">
    <source>
        <dbReference type="ARBA" id="ARBA00004496"/>
    </source>
</evidence>
<dbReference type="Proteomes" id="UP000230481">
    <property type="component" value="Unassembled WGS sequence"/>
</dbReference>
<sequence length="243" mass="27833">MTNCKRGHLHPITQIIQEINTIFYALGFEVAYGPEIESEYYNFDALNIPKNHPARGMQDTFWVKNKENTVMRTHTSNVQIRYMENNKPPLRIIVPGKVFRNEATDATHETQFYQLEGFMVDEVTTLGTLKGVLKIFLEKFFNKKIDIRFRPSFFPFVEPGIEVDISCFKCGGKGCSICKNSGFIEALGAGMIHPNVLKNVKIDSEKYQGFAFGVGIDRLGMLKYGIDDVRLFYSGDLRFIQQF</sequence>
<protein>
    <recommendedName>
        <fullName evidence="2">phenylalanine--tRNA ligase</fullName>
        <ecNumber evidence="2">6.1.1.20</ecNumber>
    </recommendedName>
</protein>